<dbReference type="PANTHER" id="PTHR13620">
    <property type="entry name" value="3-5 EXONUCLEASE"/>
    <property type="match status" value="1"/>
</dbReference>
<evidence type="ECO:0000313" key="3">
    <source>
        <dbReference type="EMBL" id="CAD5326536.1"/>
    </source>
</evidence>
<dbReference type="GO" id="GO:0008408">
    <property type="term" value="F:3'-5' exonuclease activity"/>
    <property type="evidence" value="ECO:0007669"/>
    <property type="project" value="UniProtKB-ARBA"/>
</dbReference>
<dbReference type="InterPro" id="IPR012337">
    <property type="entry name" value="RNaseH-like_sf"/>
</dbReference>
<sequence>MHSIVAIGRARVNSFISNKDNGFSVRCSLEKFLSNEGNTKKIIGLHTERAQKVGKQSKTTLLQLCDGDHCLIVQLPVDESRNLPSGLLNFLNLPFFTFVGIGINKALMNLESEFGLTCNNAVEIGPSSWDLLNKTEEKCRIVSQFVSCNNQFKLSQKQIELATANAYFAFKIGYLLMAEY</sequence>
<proteinExistence type="predicted"/>
<dbReference type="Proteomes" id="UP000516314">
    <property type="component" value="Chromosome 3"/>
</dbReference>
<keyword evidence="1" id="KW-0540">Nuclease</keyword>
<protein>
    <submittedName>
        <fullName evidence="3">(thale cress) hypothetical protein</fullName>
    </submittedName>
</protein>
<organism evidence="3 4">
    <name type="scientific">Arabidopsis thaliana</name>
    <name type="common">Mouse-ear cress</name>
    <dbReference type="NCBI Taxonomy" id="3702"/>
    <lineage>
        <taxon>Eukaryota</taxon>
        <taxon>Viridiplantae</taxon>
        <taxon>Streptophyta</taxon>
        <taxon>Embryophyta</taxon>
        <taxon>Tracheophyta</taxon>
        <taxon>Spermatophyta</taxon>
        <taxon>Magnoliopsida</taxon>
        <taxon>eudicotyledons</taxon>
        <taxon>Gunneridae</taxon>
        <taxon>Pentapetalae</taxon>
        <taxon>rosids</taxon>
        <taxon>malvids</taxon>
        <taxon>Brassicales</taxon>
        <taxon>Brassicaceae</taxon>
        <taxon>Camelineae</taxon>
        <taxon>Arabidopsis</taxon>
    </lineage>
</organism>
<keyword evidence="2" id="KW-0378">Hydrolase</keyword>
<dbReference type="InterPro" id="IPR036397">
    <property type="entry name" value="RNaseH_sf"/>
</dbReference>
<gene>
    <name evidence="3" type="ORF">AT9943_LOCUS14296</name>
</gene>
<dbReference type="GO" id="GO:0003676">
    <property type="term" value="F:nucleic acid binding"/>
    <property type="evidence" value="ECO:0007669"/>
    <property type="project" value="InterPro"/>
</dbReference>
<evidence type="ECO:0000313" key="4">
    <source>
        <dbReference type="Proteomes" id="UP000516314"/>
    </source>
</evidence>
<evidence type="ECO:0000256" key="1">
    <source>
        <dbReference type="ARBA" id="ARBA00022722"/>
    </source>
</evidence>
<name>A0A7G2EUN9_ARATH</name>
<dbReference type="AlphaFoldDB" id="A0A7G2EUN9"/>
<evidence type="ECO:0000256" key="2">
    <source>
        <dbReference type="ARBA" id="ARBA00022801"/>
    </source>
</evidence>
<dbReference type="InterPro" id="IPR051132">
    <property type="entry name" value="3-5_Exonuclease_domain"/>
</dbReference>
<dbReference type="EMBL" id="LR881468">
    <property type="protein sequence ID" value="CAD5326536.1"/>
    <property type="molecule type" value="Genomic_DNA"/>
</dbReference>
<dbReference type="PANTHER" id="PTHR13620:SF121">
    <property type="entry name" value="EMB|CAB82946.1-RELATED"/>
    <property type="match status" value="1"/>
</dbReference>
<reference evidence="3 4" key="1">
    <citation type="submission" date="2020-09" db="EMBL/GenBank/DDBJ databases">
        <authorList>
            <person name="Ashkenazy H."/>
        </authorList>
    </citation>
    <scope>NUCLEOTIDE SEQUENCE [LARGE SCALE GENOMIC DNA]</scope>
    <source>
        <strain evidence="4">cv. Cdm-0</strain>
    </source>
</reference>
<dbReference type="SUPFAM" id="SSF53098">
    <property type="entry name" value="Ribonuclease H-like"/>
    <property type="match status" value="1"/>
</dbReference>
<accession>A0A7G2EUN9</accession>
<dbReference type="Gene3D" id="3.30.420.10">
    <property type="entry name" value="Ribonuclease H-like superfamily/Ribonuclease H"/>
    <property type="match status" value="1"/>
</dbReference>